<reference evidence="1 2" key="1">
    <citation type="journal article" date="2019" name="Anaerobe">
        <title>Detection of Robinsoniella peoriensis in multiple bone samples of a trauma patient.</title>
        <authorList>
            <person name="Schrottner P."/>
            <person name="Hartwich K."/>
            <person name="Bunk B."/>
            <person name="Schober I."/>
            <person name="Helbig S."/>
            <person name="Rudolph W.W."/>
            <person name="Gunzer F."/>
        </authorList>
    </citation>
    <scope>NUCLEOTIDE SEQUENCE [LARGE SCALE GENOMIC DNA]</scope>
    <source>
        <strain evidence="1 2">DSM 106044</strain>
    </source>
</reference>
<dbReference type="InterPro" id="IPR054274">
    <property type="entry name" value="DUF7005"/>
</dbReference>
<evidence type="ECO:0000313" key="1">
    <source>
        <dbReference type="EMBL" id="TLC98137.1"/>
    </source>
</evidence>
<protein>
    <submittedName>
        <fullName evidence="1">Uncharacterized protein</fullName>
    </submittedName>
</protein>
<proteinExistence type="predicted"/>
<dbReference type="AlphaFoldDB" id="A0A4V6HR86"/>
<comment type="caution">
    <text evidence="1">The sequence shown here is derived from an EMBL/GenBank/DDBJ whole genome shotgun (WGS) entry which is preliminary data.</text>
</comment>
<dbReference type="Proteomes" id="UP000306509">
    <property type="component" value="Unassembled WGS sequence"/>
</dbReference>
<keyword evidence="2" id="KW-1185">Reference proteome</keyword>
<organism evidence="1 2">
    <name type="scientific">Robinsoniella peoriensis</name>
    <dbReference type="NCBI Taxonomy" id="180332"/>
    <lineage>
        <taxon>Bacteria</taxon>
        <taxon>Bacillati</taxon>
        <taxon>Bacillota</taxon>
        <taxon>Clostridia</taxon>
        <taxon>Lachnospirales</taxon>
        <taxon>Lachnospiraceae</taxon>
        <taxon>Robinsoniella</taxon>
    </lineage>
</organism>
<dbReference type="Pfam" id="PF22541">
    <property type="entry name" value="DUF7005"/>
    <property type="match status" value="2"/>
</dbReference>
<gene>
    <name evidence="1" type="ORF">DSM106044_05043</name>
</gene>
<dbReference type="RefSeq" id="WP_052430863.1">
    <property type="nucleotide sequence ID" value="NZ_JTGN01000006.1"/>
</dbReference>
<dbReference type="EMBL" id="QGQD01000104">
    <property type="protein sequence ID" value="TLC98137.1"/>
    <property type="molecule type" value="Genomic_DNA"/>
</dbReference>
<accession>A0A4V6HR86</accession>
<sequence>MDRLFQNRLTAEEQSCLQEYCKNVFHFSNLSRDDCDDALLLWKWDQVFTEAEKKGVASAINNYLIQDGPHIKFLAPDQISLEIYPSPAGLIPIIMAPNIHDFENLVRFVVYQGREVRNLDKIGAMFAFGKTKRFIILSQKPYSGISADEMNLSDVEWKRYSRLIRCGHECTHYYTKRYWGSARNNLHDELIADFIGILEAFGIYKAKWFQQFLGIGGRSGKEGRLCVYVQDLPQNVAAQVEKIAIEASDYLEKWSVTDQCKQMTNSERISFLCSKCILDWK</sequence>
<name>A0A4V6HR86_9FIRM</name>
<evidence type="ECO:0000313" key="2">
    <source>
        <dbReference type="Proteomes" id="UP000306509"/>
    </source>
</evidence>
<dbReference type="STRING" id="180332.GCA_000797495_03416"/>